<organism evidence="1 2">
    <name type="scientific">Naganishia onofrii</name>
    <dbReference type="NCBI Taxonomy" id="1851511"/>
    <lineage>
        <taxon>Eukaryota</taxon>
        <taxon>Fungi</taxon>
        <taxon>Dikarya</taxon>
        <taxon>Basidiomycota</taxon>
        <taxon>Agaricomycotina</taxon>
        <taxon>Tremellomycetes</taxon>
        <taxon>Filobasidiales</taxon>
        <taxon>Filobasidiaceae</taxon>
        <taxon>Naganishia</taxon>
    </lineage>
</organism>
<sequence length="297" mass="32953">MADVQPQPIVQETSLEQPLPNVEERKPDVSADAQDATATTKEEGSTIPENASETLYLQNLNETVRLDFLKQTLLNLFKPYGVIPPVIAHDNLRMRGQAFVSFPDKETADKARKEVAGFPLYGKPMQLSFAKTRSDVVVKHEEGEEGLASHKKRRLEHKKESRKNNPLRQKAQAKLKAAAAADPTGVQAAAPRRAQIQMPDEYLPPNSLLFLQNLPDGTTKEDLHDVFNQHPNLLEVRLIPAKKDIAFVEYADEASATVAKEALHNFKIDGETKMKASSLSMIIPSLCYANVSILPVI</sequence>
<reference evidence="1" key="1">
    <citation type="submission" date="2023-04" db="EMBL/GenBank/DDBJ databases">
        <title>Draft Genome sequencing of Naganishia species isolated from polar environments using Oxford Nanopore Technology.</title>
        <authorList>
            <person name="Leo P."/>
            <person name="Venkateswaran K."/>
        </authorList>
    </citation>
    <scope>NUCLEOTIDE SEQUENCE</scope>
    <source>
        <strain evidence="1">DBVPG 5303</strain>
    </source>
</reference>
<keyword evidence="2" id="KW-1185">Reference proteome</keyword>
<comment type="caution">
    <text evidence="1">The sequence shown here is derived from an EMBL/GenBank/DDBJ whole genome shotgun (WGS) entry which is preliminary data.</text>
</comment>
<protein>
    <submittedName>
        <fullName evidence="1">Uncharacterized protein</fullName>
    </submittedName>
</protein>
<name>A0ACC2XXI5_9TREE</name>
<evidence type="ECO:0000313" key="2">
    <source>
        <dbReference type="Proteomes" id="UP001234202"/>
    </source>
</evidence>
<evidence type="ECO:0000313" key="1">
    <source>
        <dbReference type="EMBL" id="KAJ9128220.1"/>
    </source>
</evidence>
<accession>A0ACC2XXI5</accession>
<proteinExistence type="predicted"/>
<gene>
    <name evidence="1" type="ORF">QFC24_000512</name>
</gene>
<dbReference type="EMBL" id="JASBWV010000001">
    <property type="protein sequence ID" value="KAJ9128220.1"/>
    <property type="molecule type" value="Genomic_DNA"/>
</dbReference>
<dbReference type="Proteomes" id="UP001234202">
    <property type="component" value="Unassembled WGS sequence"/>
</dbReference>